<gene>
    <name evidence="5" type="ORF">HPP92_026889</name>
</gene>
<proteinExistence type="predicted"/>
<dbReference type="Gene3D" id="1.10.30.10">
    <property type="entry name" value="High mobility group box domain"/>
    <property type="match status" value="1"/>
</dbReference>
<dbReference type="InterPro" id="IPR036910">
    <property type="entry name" value="HMG_box_dom_sf"/>
</dbReference>
<feature type="compositionally biased region" description="Polar residues" evidence="2">
    <location>
        <begin position="376"/>
        <end position="393"/>
    </location>
</feature>
<evidence type="ECO:0000259" key="3">
    <source>
        <dbReference type="PROSITE" id="PS50118"/>
    </source>
</evidence>
<organism evidence="5 6">
    <name type="scientific">Vanilla planifolia</name>
    <name type="common">Vanilla</name>
    <dbReference type="NCBI Taxonomy" id="51239"/>
    <lineage>
        <taxon>Eukaryota</taxon>
        <taxon>Viridiplantae</taxon>
        <taxon>Streptophyta</taxon>
        <taxon>Embryophyta</taxon>
        <taxon>Tracheophyta</taxon>
        <taxon>Spermatophyta</taxon>
        <taxon>Magnoliopsida</taxon>
        <taxon>Liliopsida</taxon>
        <taxon>Asparagales</taxon>
        <taxon>Orchidaceae</taxon>
        <taxon>Vanilloideae</taxon>
        <taxon>Vanilleae</taxon>
        <taxon>Vanilla</taxon>
    </lineage>
</organism>
<accession>A0A835U8X4</accession>
<evidence type="ECO:0000256" key="2">
    <source>
        <dbReference type="SAM" id="MobiDB-lite"/>
    </source>
</evidence>
<evidence type="ECO:0000313" key="6">
    <source>
        <dbReference type="Proteomes" id="UP000636800"/>
    </source>
</evidence>
<dbReference type="SUPFAM" id="SSF46774">
    <property type="entry name" value="ARID-like"/>
    <property type="match status" value="1"/>
</dbReference>
<dbReference type="Pfam" id="PF09011">
    <property type="entry name" value="HMG_box_2"/>
    <property type="match status" value="1"/>
</dbReference>
<dbReference type="InterPro" id="IPR001606">
    <property type="entry name" value="ARID_dom"/>
</dbReference>
<dbReference type="PROSITE" id="PS51011">
    <property type="entry name" value="ARID"/>
    <property type="match status" value="1"/>
</dbReference>
<dbReference type="EMBL" id="JADCNL010000110">
    <property type="protein sequence ID" value="KAG0450521.1"/>
    <property type="molecule type" value="Genomic_DNA"/>
</dbReference>
<sequence length="589" mass="65034">MISSPFAYPKKALLMSYAISLTLTLPSQMDILIDAKDRTREKTMKTIAIETLSRRANRPFIRDIFFVYAAKASSISFISFSDDTMMEEKQNAEDGCGTGGGEMIVFEGKQGSSAEEQQQMKGYPAPLFTHEELCGNPGIFIEALRRFHSLMGTKFMIPVIGGKDLNLQQLYVEVTQRGGLEKVIVEKRWREVIAIFNFPPTTTSASFVLRKYYLSLLHHFEQVYFFGARGALVPPAAALQTRSPMCKLMDVDREESGPSIGKKRAFPSGHLPVQELPLNAKECGGSGSLLRNAAVCGTPASAACPLSASDGVGVAASSSIHSDGSMPSATGGAYNFTVSGTIDGKFDHGYFVTVKIGSQLLHGVLYHIQQHQLGSPPSACNTHQPPVPSSTNPAYKAPAASSSDAATMEKLILPCVPARRSGGKRRRLKSCDPARPKPNRSAYNFFFAEKHSELKVQYPHMEREYSKKIGESWNKLTEEERLVFEGYARRDKERYKKELQVYKERLKFTEPKGCSCADEMARKEVARREMMDCREKMIAVATSSEKAASVEMAKQEVSKRLEVVAQELGKEVAVDSVVVNTEALLKVEN</sequence>
<dbReference type="Proteomes" id="UP000636800">
    <property type="component" value="Unassembled WGS sequence"/>
</dbReference>
<dbReference type="SMART" id="SM00398">
    <property type="entry name" value="HMG"/>
    <property type="match status" value="1"/>
</dbReference>
<reference evidence="5 6" key="1">
    <citation type="journal article" date="2020" name="Nat. Food">
        <title>A phased Vanilla planifolia genome enables genetic improvement of flavour and production.</title>
        <authorList>
            <person name="Hasing T."/>
            <person name="Tang H."/>
            <person name="Brym M."/>
            <person name="Khazi F."/>
            <person name="Huang T."/>
            <person name="Chambers A.H."/>
        </authorList>
    </citation>
    <scope>NUCLEOTIDE SEQUENCE [LARGE SCALE GENOMIC DNA]</scope>
    <source>
        <tissue evidence="5">Leaf</tissue>
    </source>
</reference>
<feature type="domain" description="ARID" evidence="4">
    <location>
        <begin position="134"/>
        <end position="225"/>
    </location>
</feature>
<evidence type="ECO:0000259" key="4">
    <source>
        <dbReference type="PROSITE" id="PS51011"/>
    </source>
</evidence>
<keyword evidence="1" id="KW-0238">DNA-binding</keyword>
<dbReference type="PROSITE" id="PS50118">
    <property type="entry name" value="HMG_BOX_2"/>
    <property type="match status" value="1"/>
</dbReference>
<feature type="DNA-binding region" description="HMG box" evidence="1">
    <location>
        <begin position="436"/>
        <end position="503"/>
    </location>
</feature>
<dbReference type="Gene3D" id="1.10.150.60">
    <property type="entry name" value="ARID DNA-binding domain"/>
    <property type="match status" value="1"/>
</dbReference>
<keyword evidence="1" id="KW-0539">Nucleus</keyword>
<dbReference type="CDD" id="cd22009">
    <property type="entry name" value="HMG-box_AtHMGB9-like"/>
    <property type="match status" value="1"/>
</dbReference>
<evidence type="ECO:0000256" key="1">
    <source>
        <dbReference type="PROSITE-ProRule" id="PRU00267"/>
    </source>
</evidence>
<dbReference type="Pfam" id="PF01388">
    <property type="entry name" value="ARID"/>
    <property type="match status" value="1"/>
</dbReference>
<dbReference type="PANTHER" id="PTHR46691:SF1">
    <property type="entry name" value="AT-RICH INTERACTIVE DOMAIN-CONTAINING PROTEIN 2"/>
    <property type="match status" value="1"/>
</dbReference>
<dbReference type="OrthoDB" id="608866at2759"/>
<protein>
    <submittedName>
        <fullName evidence="5">Uncharacterized protein</fullName>
    </submittedName>
</protein>
<dbReference type="GO" id="GO:0005634">
    <property type="term" value="C:nucleus"/>
    <property type="evidence" value="ECO:0007669"/>
    <property type="project" value="UniProtKB-UniRule"/>
</dbReference>
<dbReference type="GO" id="GO:0003677">
    <property type="term" value="F:DNA binding"/>
    <property type="evidence" value="ECO:0007669"/>
    <property type="project" value="UniProtKB-UniRule"/>
</dbReference>
<dbReference type="CDD" id="cd16872">
    <property type="entry name" value="ARID_HMGB9-like"/>
    <property type="match status" value="1"/>
</dbReference>
<dbReference type="SMART" id="SM00501">
    <property type="entry name" value="BRIGHT"/>
    <property type="match status" value="1"/>
</dbReference>
<dbReference type="InterPro" id="IPR009071">
    <property type="entry name" value="HMG_box_dom"/>
</dbReference>
<comment type="caution">
    <text evidence="5">The sequence shown here is derived from an EMBL/GenBank/DDBJ whole genome shotgun (WGS) entry which is preliminary data.</text>
</comment>
<dbReference type="PANTHER" id="PTHR46691">
    <property type="entry name" value="HIGH MOBILITY GROUP B PROTEIN 9"/>
    <property type="match status" value="1"/>
</dbReference>
<feature type="domain" description="HMG box" evidence="3">
    <location>
        <begin position="436"/>
        <end position="503"/>
    </location>
</feature>
<dbReference type="InterPro" id="IPR045303">
    <property type="entry name" value="ARID_HMGB9-like"/>
</dbReference>
<keyword evidence="6" id="KW-1185">Reference proteome</keyword>
<evidence type="ECO:0000313" key="5">
    <source>
        <dbReference type="EMBL" id="KAG0450521.1"/>
    </source>
</evidence>
<dbReference type="SMART" id="SM01014">
    <property type="entry name" value="ARID"/>
    <property type="match status" value="1"/>
</dbReference>
<name>A0A835U8X4_VANPL</name>
<dbReference type="AlphaFoldDB" id="A0A835U8X4"/>
<dbReference type="SUPFAM" id="SSF47095">
    <property type="entry name" value="HMG-box"/>
    <property type="match status" value="1"/>
</dbReference>
<dbReference type="InterPro" id="IPR036431">
    <property type="entry name" value="ARID_dom_sf"/>
</dbReference>
<feature type="region of interest" description="Disordered" evidence="2">
    <location>
        <begin position="376"/>
        <end position="402"/>
    </location>
</feature>